<sequence length="60" mass="6997">MKLGLAGTNIPKELLDKLSSEEELEKIIENIETIENLLVLNNHRHYVEDNDDDDELNENY</sequence>
<gene>
    <name evidence="1" type="ORF">OXX778_LOCUS17329</name>
</gene>
<reference evidence="1" key="1">
    <citation type="submission" date="2021-02" db="EMBL/GenBank/DDBJ databases">
        <authorList>
            <person name="Nowell W R."/>
        </authorList>
    </citation>
    <scope>NUCLEOTIDE SEQUENCE</scope>
    <source>
        <strain evidence="1">Ploen Becks lab</strain>
    </source>
</reference>
<dbReference type="Proteomes" id="UP000663879">
    <property type="component" value="Unassembled WGS sequence"/>
</dbReference>
<feature type="non-terminal residue" evidence="1">
    <location>
        <position position="1"/>
    </location>
</feature>
<dbReference type="EMBL" id="CAJNOC010004389">
    <property type="protein sequence ID" value="CAF1019970.1"/>
    <property type="molecule type" value="Genomic_DNA"/>
</dbReference>
<dbReference type="AlphaFoldDB" id="A0A814I7A4"/>
<organism evidence="1 2">
    <name type="scientific">Brachionus calyciflorus</name>
    <dbReference type="NCBI Taxonomy" id="104777"/>
    <lineage>
        <taxon>Eukaryota</taxon>
        <taxon>Metazoa</taxon>
        <taxon>Spiralia</taxon>
        <taxon>Gnathifera</taxon>
        <taxon>Rotifera</taxon>
        <taxon>Eurotatoria</taxon>
        <taxon>Monogononta</taxon>
        <taxon>Pseudotrocha</taxon>
        <taxon>Ploima</taxon>
        <taxon>Brachionidae</taxon>
        <taxon>Brachionus</taxon>
    </lineage>
</organism>
<accession>A0A814I7A4</accession>
<proteinExistence type="predicted"/>
<evidence type="ECO:0000313" key="1">
    <source>
        <dbReference type="EMBL" id="CAF1019970.1"/>
    </source>
</evidence>
<name>A0A814I7A4_9BILA</name>
<comment type="caution">
    <text evidence="1">The sequence shown here is derived from an EMBL/GenBank/DDBJ whole genome shotgun (WGS) entry which is preliminary data.</text>
</comment>
<keyword evidence="2" id="KW-1185">Reference proteome</keyword>
<evidence type="ECO:0000313" key="2">
    <source>
        <dbReference type="Proteomes" id="UP000663879"/>
    </source>
</evidence>
<protein>
    <submittedName>
        <fullName evidence="1">Uncharacterized protein</fullName>
    </submittedName>
</protein>